<organism evidence="3">
    <name type="scientific">marine sediment metagenome</name>
    <dbReference type="NCBI Taxonomy" id="412755"/>
    <lineage>
        <taxon>unclassified sequences</taxon>
        <taxon>metagenomes</taxon>
        <taxon>ecological metagenomes</taxon>
    </lineage>
</organism>
<name>A0A0F9K3P4_9ZZZZ</name>
<feature type="compositionally biased region" description="Low complexity" evidence="1">
    <location>
        <begin position="90"/>
        <end position="101"/>
    </location>
</feature>
<protein>
    <submittedName>
        <fullName evidence="3">Uncharacterized protein</fullName>
    </submittedName>
</protein>
<feature type="compositionally biased region" description="Basic and acidic residues" evidence="1">
    <location>
        <begin position="63"/>
        <end position="76"/>
    </location>
</feature>
<feature type="compositionally biased region" description="Pro residues" evidence="1">
    <location>
        <begin position="78"/>
        <end position="89"/>
    </location>
</feature>
<feature type="region of interest" description="Disordered" evidence="1">
    <location>
        <begin position="62"/>
        <end position="127"/>
    </location>
</feature>
<accession>A0A0F9K3P4</accession>
<gene>
    <name evidence="3" type="ORF">LCGC14_1682560</name>
</gene>
<dbReference type="AlphaFoldDB" id="A0A0F9K3P4"/>
<evidence type="ECO:0000256" key="1">
    <source>
        <dbReference type="SAM" id="MobiDB-lite"/>
    </source>
</evidence>
<keyword evidence="2" id="KW-0812">Transmembrane</keyword>
<proteinExistence type="predicted"/>
<dbReference type="EMBL" id="LAZR01014604">
    <property type="protein sequence ID" value="KKM16758.1"/>
    <property type="molecule type" value="Genomic_DNA"/>
</dbReference>
<evidence type="ECO:0000313" key="3">
    <source>
        <dbReference type="EMBL" id="KKM16758.1"/>
    </source>
</evidence>
<reference evidence="3" key="1">
    <citation type="journal article" date="2015" name="Nature">
        <title>Complex archaea that bridge the gap between prokaryotes and eukaryotes.</title>
        <authorList>
            <person name="Spang A."/>
            <person name="Saw J.H."/>
            <person name="Jorgensen S.L."/>
            <person name="Zaremba-Niedzwiedzka K."/>
            <person name="Martijn J."/>
            <person name="Lind A.E."/>
            <person name="van Eijk R."/>
            <person name="Schleper C."/>
            <person name="Guy L."/>
            <person name="Ettema T.J."/>
        </authorList>
    </citation>
    <scope>NUCLEOTIDE SEQUENCE</scope>
</reference>
<keyword evidence="2" id="KW-0472">Membrane</keyword>
<keyword evidence="2" id="KW-1133">Transmembrane helix</keyword>
<comment type="caution">
    <text evidence="3">The sequence shown here is derived from an EMBL/GenBank/DDBJ whole genome shotgun (WGS) entry which is preliminary data.</text>
</comment>
<sequence>MKATFLVLVTSIGLAVVLFLVTSLGRVDVVEAGDPELTPQPTPCADDEERLEDGTCQVVYPPEEFRHKPEPQRDDSLYPPPPNVNPSPIPIASSISQAPQPVTLPSTGGEPSEEDSCRDWTTGQAGDVVRPCPDDGKGYPAAVGILLAGTGLAFLAYWTLFRRW</sequence>
<evidence type="ECO:0000256" key="2">
    <source>
        <dbReference type="SAM" id="Phobius"/>
    </source>
</evidence>
<feature type="transmembrane region" description="Helical" evidence="2">
    <location>
        <begin position="139"/>
        <end position="160"/>
    </location>
</feature>